<reference evidence="2 3" key="1">
    <citation type="submission" date="2014-11" db="EMBL/GenBank/DDBJ databases">
        <authorList>
            <person name="Urmite Genomes Urmite Genomes"/>
        </authorList>
    </citation>
    <scope>NUCLEOTIDE SEQUENCE [LARGE SCALE GENOMIC DNA]</scope>
    <source>
        <strain evidence="2 3">Oc5</strain>
    </source>
</reference>
<dbReference type="STRING" id="545501.BN997_01047"/>
<evidence type="ECO:0000259" key="1">
    <source>
        <dbReference type="Pfam" id="PF13546"/>
    </source>
</evidence>
<evidence type="ECO:0000313" key="2">
    <source>
        <dbReference type="EMBL" id="CEI81229.1"/>
    </source>
</evidence>
<dbReference type="InterPro" id="IPR038721">
    <property type="entry name" value="IS701-like_DDE_dom"/>
</dbReference>
<protein>
    <recommendedName>
        <fullName evidence="1">Transposase IS701-like DDE domain-containing protein</fullName>
    </recommendedName>
</protein>
<dbReference type="Pfam" id="PF13546">
    <property type="entry name" value="DDE_5"/>
    <property type="match status" value="1"/>
</dbReference>
<proteinExistence type="predicted"/>
<name>A0A0A1MN55_9BACI</name>
<dbReference type="Proteomes" id="UP000040453">
    <property type="component" value="Unassembled WGS sequence"/>
</dbReference>
<keyword evidence="3" id="KW-1185">Reference proteome</keyword>
<organism evidence="2 3">
    <name type="scientific">Oceanobacillus oncorhynchi</name>
    <dbReference type="NCBI Taxonomy" id="545501"/>
    <lineage>
        <taxon>Bacteria</taxon>
        <taxon>Bacillati</taxon>
        <taxon>Bacillota</taxon>
        <taxon>Bacilli</taxon>
        <taxon>Bacillales</taxon>
        <taxon>Bacillaceae</taxon>
        <taxon>Oceanobacillus</taxon>
    </lineage>
</organism>
<feature type="domain" description="Transposase IS701-like DDE" evidence="1">
    <location>
        <begin position="20"/>
        <end position="134"/>
    </location>
</feature>
<evidence type="ECO:0000313" key="3">
    <source>
        <dbReference type="Proteomes" id="UP000040453"/>
    </source>
</evidence>
<dbReference type="SUPFAM" id="SSF53098">
    <property type="entry name" value="Ribonuclease H-like"/>
    <property type="match status" value="1"/>
</dbReference>
<dbReference type="AlphaFoldDB" id="A0A0A1MN55"/>
<dbReference type="EMBL" id="CDGG01000001">
    <property type="protein sequence ID" value="CEI81229.1"/>
    <property type="molecule type" value="Genomic_DNA"/>
</dbReference>
<dbReference type="InterPro" id="IPR012337">
    <property type="entry name" value="RNaseH-like_sf"/>
</dbReference>
<sequence>MYLSNHTIKKLTNLTDHNWPKTLIVDDCSHNRNHSKLVELLARYFNHSSQKMRFYKGFRMLTLGWPDGATFIPVDFSLLSSKKSQINDISSKIDKRSSGYKRRVEALQTTAEQIPGKIERAMKTSVDASYVLMDY</sequence>
<accession>A0A0A1MN55</accession>
<gene>
    <name evidence="2" type="ORF">BN997_01047</name>
</gene>